<dbReference type="NCBIfam" id="NF001109">
    <property type="entry name" value="PRK00136.1"/>
    <property type="match status" value="1"/>
</dbReference>
<dbReference type="Pfam" id="PF00410">
    <property type="entry name" value="Ribosomal_S8"/>
    <property type="match status" value="1"/>
</dbReference>
<dbReference type="FunFam" id="3.30.1490.10:FF:000001">
    <property type="entry name" value="30S ribosomal protein S8"/>
    <property type="match status" value="1"/>
</dbReference>
<dbReference type="STRING" id="1802557.A3A20_01580"/>
<dbReference type="HAMAP" id="MF_01302_B">
    <property type="entry name" value="Ribosomal_uS8_B"/>
    <property type="match status" value="1"/>
</dbReference>
<dbReference type="GO" id="GO:0005737">
    <property type="term" value="C:cytoplasm"/>
    <property type="evidence" value="ECO:0007669"/>
    <property type="project" value="UniProtKB-ARBA"/>
</dbReference>
<dbReference type="GO" id="GO:1990904">
    <property type="term" value="C:ribonucleoprotein complex"/>
    <property type="evidence" value="ECO:0007669"/>
    <property type="project" value="UniProtKB-KW"/>
</dbReference>
<dbReference type="GO" id="GO:0006412">
    <property type="term" value="P:translation"/>
    <property type="evidence" value="ECO:0007669"/>
    <property type="project" value="UniProtKB-UniRule"/>
</dbReference>
<dbReference type="InterPro" id="IPR000630">
    <property type="entry name" value="Ribosomal_uS8"/>
</dbReference>
<comment type="caution">
    <text evidence="6">The sequence shown here is derived from an EMBL/GenBank/DDBJ whole genome shotgun (WGS) entry which is preliminary data.</text>
</comment>
<evidence type="ECO:0000256" key="4">
    <source>
        <dbReference type="ARBA" id="ARBA00035258"/>
    </source>
</evidence>
<keyword evidence="5" id="KW-0694">RNA-binding</keyword>
<dbReference type="Gene3D" id="3.30.1370.30">
    <property type="match status" value="1"/>
</dbReference>
<organism evidence="6 7">
    <name type="scientific">Candidatus Wolfebacteria bacterium RIFCSPLOWO2_01_FULL_45_19</name>
    <dbReference type="NCBI Taxonomy" id="1802557"/>
    <lineage>
        <taxon>Bacteria</taxon>
        <taxon>Candidatus Wolfeibacteriota</taxon>
    </lineage>
</organism>
<evidence type="ECO:0000313" key="7">
    <source>
        <dbReference type="Proteomes" id="UP000178946"/>
    </source>
</evidence>
<name>A0A1F8DT23_9BACT</name>
<keyword evidence="5" id="KW-0699">rRNA-binding</keyword>
<dbReference type="AlphaFoldDB" id="A0A1F8DT23"/>
<comment type="subunit">
    <text evidence="5">Part of the 30S ribosomal subunit. Contacts proteins S5 and S12.</text>
</comment>
<dbReference type="EMBL" id="MGIR01000001">
    <property type="protein sequence ID" value="OGM91612.1"/>
    <property type="molecule type" value="Genomic_DNA"/>
</dbReference>
<evidence type="ECO:0000256" key="3">
    <source>
        <dbReference type="ARBA" id="ARBA00023274"/>
    </source>
</evidence>
<dbReference type="GO" id="GO:0005840">
    <property type="term" value="C:ribosome"/>
    <property type="evidence" value="ECO:0007669"/>
    <property type="project" value="UniProtKB-KW"/>
</dbReference>
<evidence type="ECO:0000256" key="2">
    <source>
        <dbReference type="ARBA" id="ARBA00022980"/>
    </source>
</evidence>
<dbReference type="Proteomes" id="UP000178946">
    <property type="component" value="Unassembled WGS sequence"/>
</dbReference>
<keyword evidence="2 5" id="KW-0689">Ribosomal protein</keyword>
<sequence length="126" mass="14337">MVTDLLTRIKNAQAVKHERVKLPYSKMNETVAHLLLKHKYVAGVVKKGRMPKRMLEVELKYENGSGVIRGIKFVSKPSRRIYAGYRDLKSVKQGYGMLMISTPEGLMSGSEARKKKLGGELLFEIW</sequence>
<evidence type="ECO:0000256" key="5">
    <source>
        <dbReference type="HAMAP-Rule" id="MF_01302"/>
    </source>
</evidence>
<dbReference type="InterPro" id="IPR035987">
    <property type="entry name" value="Ribosomal_uS8_sf"/>
</dbReference>
<keyword evidence="3 5" id="KW-0687">Ribonucleoprotein</keyword>
<dbReference type="GO" id="GO:0019843">
    <property type="term" value="F:rRNA binding"/>
    <property type="evidence" value="ECO:0007669"/>
    <property type="project" value="UniProtKB-UniRule"/>
</dbReference>
<dbReference type="PANTHER" id="PTHR11758">
    <property type="entry name" value="40S RIBOSOMAL PROTEIN S15A"/>
    <property type="match status" value="1"/>
</dbReference>
<evidence type="ECO:0000256" key="1">
    <source>
        <dbReference type="ARBA" id="ARBA00006471"/>
    </source>
</evidence>
<comment type="similarity">
    <text evidence="1 5">Belongs to the universal ribosomal protein uS8 family.</text>
</comment>
<comment type="function">
    <text evidence="5">One of the primary rRNA binding proteins, it binds directly to 16S rRNA central domain where it helps coordinate assembly of the platform of the 30S subunit.</text>
</comment>
<evidence type="ECO:0000313" key="6">
    <source>
        <dbReference type="EMBL" id="OGM91612.1"/>
    </source>
</evidence>
<gene>
    <name evidence="5" type="primary">rpsH</name>
    <name evidence="6" type="ORF">A3A20_01580</name>
</gene>
<dbReference type="SUPFAM" id="SSF56047">
    <property type="entry name" value="Ribosomal protein S8"/>
    <property type="match status" value="1"/>
</dbReference>
<accession>A0A1F8DT23</accession>
<dbReference type="Gene3D" id="3.30.1490.10">
    <property type="match status" value="1"/>
</dbReference>
<proteinExistence type="inferred from homology"/>
<reference evidence="6 7" key="1">
    <citation type="journal article" date="2016" name="Nat. Commun.">
        <title>Thousands of microbial genomes shed light on interconnected biogeochemical processes in an aquifer system.</title>
        <authorList>
            <person name="Anantharaman K."/>
            <person name="Brown C.T."/>
            <person name="Hug L.A."/>
            <person name="Sharon I."/>
            <person name="Castelle C.J."/>
            <person name="Probst A.J."/>
            <person name="Thomas B.C."/>
            <person name="Singh A."/>
            <person name="Wilkins M.J."/>
            <person name="Karaoz U."/>
            <person name="Brodie E.L."/>
            <person name="Williams K.H."/>
            <person name="Hubbard S.S."/>
            <person name="Banfield J.F."/>
        </authorList>
    </citation>
    <scope>NUCLEOTIDE SEQUENCE [LARGE SCALE GENOMIC DNA]</scope>
</reference>
<protein>
    <recommendedName>
        <fullName evidence="4 5">Small ribosomal subunit protein uS8</fullName>
    </recommendedName>
</protein>
<dbReference type="GO" id="GO:0003735">
    <property type="term" value="F:structural constituent of ribosome"/>
    <property type="evidence" value="ECO:0007669"/>
    <property type="project" value="InterPro"/>
</dbReference>